<proteinExistence type="predicted"/>
<accession>A0A0G4P6T9</accession>
<reference evidence="1 2" key="1">
    <citation type="journal article" date="2014" name="Nat. Commun.">
        <title>Multiple recent horizontal transfers of a large genomic region in cheese making fungi.</title>
        <authorList>
            <person name="Cheeseman K."/>
            <person name="Ropars J."/>
            <person name="Renault P."/>
            <person name="Dupont J."/>
            <person name="Gouzy J."/>
            <person name="Branca A."/>
            <person name="Abraham A.L."/>
            <person name="Ceppi M."/>
            <person name="Conseiller E."/>
            <person name="Debuchy R."/>
            <person name="Malagnac F."/>
            <person name="Goarin A."/>
            <person name="Silar P."/>
            <person name="Lacoste S."/>
            <person name="Sallet E."/>
            <person name="Bensimon A."/>
            <person name="Giraud T."/>
            <person name="Brygoo Y."/>
        </authorList>
    </citation>
    <scope>NUCLEOTIDE SEQUENCE [LARGE SCALE GENOMIC DNA]</scope>
    <source>
        <strain evidence="2">FM 013</strain>
    </source>
</reference>
<protein>
    <submittedName>
        <fullName evidence="1">Str. FM013</fullName>
    </submittedName>
</protein>
<sequence>MARYSQHSSYQWYTAQRSANGLNLPALPAPDNTMKLMPKAWVHPQVFQGVHRQLWSACSR</sequence>
<organism evidence="1 2">
    <name type="scientific">Penicillium camemberti (strain FM 013)</name>
    <dbReference type="NCBI Taxonomy" id="1429867"/>
    <lineage>
        <taxon>Eukaryota</taxon>
        <taxon>Fungi</taxon>
        <taxon>Dikarya</taxon>
        <taxon>Ascomycota</taxon>
        <taxon>Pezizomycotina</taxon>
        <taxon>Eurotiomycetes</taxon>
        <taxon>Eurotiomycetidae</taxon>
        <taxon>Eurotiales</taxon>
        <taxon>Aspergillaceae</taxon>
        <taxon>Penicillium</taxon>
    </lineage>
</organism>
<keyword evidence="2" id="KW-1185">Reference proteome</keyword>
<name>A0A0G4P6T9_PENC3</name>
<gene>
    <name evidence="1" type="ORF">PCAMFM013_S006g000484</name>
</gene>
<dbReference type="EMBL" id="HG793139">
    <property type="protein sequence ID" value="CRL21944.1"/>
    <property type="molecule type" value="Genomic_DNA"/>
</dbReference>
<evidence type="ECO:0000313" key="2">
    <source>
        <dbReference type="Proteomes" id="UP000053732"/>
    </source>
</evidence>
<dbReference type="Proteomes" id="UP000053732">
    <property type="component" value="Unassembled WGS sequence"/>
</dbReference>
<dbReference type="AlphaFoldDB" id="A0A0G4P6T9"/>
<evidence type="ECO:0000313" key="1">
    <source>
        <dbReference type="EMBL" id="CRL21944.1"/>
    </source>
</evidence>